<evidence type="ECO:0000256" key="15">
    <source>
        <dbReference type="ARBA" id="ARBA00093794"/>
    </source>
</evidence>
<keyword evidence="9" id="KW-0547">Nucleotide-binding</keyword>
<dbReference type="InterPro" id="IPR018247">
    <property type="entry name" value="EF_Hand_1_Ca_BS"/>
</dbReference>
<keyword evidence="4" id="KW-0813">Transport</keyword>
<accession>A0ABQ9UT00</accession>
<dbReference type="InterPro" id="IPR002048">
    <property type="entry name" value="EF_hand_dom"/>
</dbReference>
<dbReference type="PROSITE" id="PS50222">
    <property type="entry name" value="EF_HAND_2"/>
    <property type="match status" value="1"/>
</dbReference>
<evidence type="ECO:0000256" key="10">
    <source>
        <dbReference type="ARBA" id="ARBA00022927"/>
    </source>
</evidence>
<keyword evidence="7" id="KW-0970">Cilium biogenesis/degradation</keyword>
<evidence type="ECO:0000256" key="8">
    <source>
        <dbReference type="ARBA" id="ARBA00022837"/>
    </source>
</evidence>
<evidence type="ECO:0000256" key="9">
    <source>
        <dbReference type="ARBA" id="ARBA00022840"/>
    </source>
</evidence>
<dbReference type="SUPFAM" id="SSF52540">
    <property type="entry name" value="P-loop containing nucleoside triphosphate hydrolases"/>
    <property type="match status" value="1"/>
</dbReference>
<dbReference type="Gene3D" id="1.10.268.20">
    <property type="match status" value="1"/>
</dbReference>
<comment type="caution">
    <text evidence="19">The sequence shown here is derived from an EMBL/GenBank/DDBJ whole genome shotgun (WGS) entry which is preliminary data.</text>
</comment>
<dbReference type="Gene3D" id="1.10.238.10">
    <property type="entry name" value="EF-hand"/>
    <property type="match status" value="1"/>
</dbReference>
<dbReference type="InterPro" id="IPR040990">
    <property type="entry name" value="DUF5600"/>
</dbReference>
<organism evidence="19 20">
    <name type="scientific">Saguinus oedipus</name>
    <name type="common">Cotton-top tamarin</name>
    <name type="synonym">Oedipomidas oedipus</name>
    <dbReference type="NCBI Taxonomy" id="9490"/>
    <lineage>
        <taxon>Eukaryota</taxon>
        <taxon>Metazoa</taxon>
        <taxon>Chordata</taxon>
        <taxon>Craniata</taxon>
        <taxon>Vertebrata</taxon>
        <taxon>Euteleostomi</taxon>
        <taxon>Mammalia</taxon>
        <taxon>Eutheria</taxon>
        <taxon>Euarchontoglires</taxon>
        <taxon>Primates</taxon>
        <taxon>Haplorrhini</taxon>
        <taxon>Platyrrhini</taxon>
        <taxon>Cebidae</taxon>
        <taxon>Callitrichinae</taxon>
        <taxon>Saguinus</taxon>
    </lineage>
</organism>
<dbReference type="EMBL" id="JASSZA010000010">
    <property type="protein sequence ID" value="KAK2100205.1"/>
    <property type="molecule type" value="Genomic_DNA"/>
</dbReference>
<dbReference type="InterPro" id="IPR027417">
    <property type="entry name" value="P-loop_NTPase"/>
</dbReference>
<evidence type="ECO:0000256" key="13">
    <source>
        <dbReference type="ARBA" id="ARBA00023273"/>
    </source>
</evidence>
<dbReference type="SUPFAM" id="SSF47473">
    <property type="entry name" value="EF-hand"/>
    <property type="match status" value="1"/>
</dbReference>
<comment type="subunit">
    <text evidence="14">Homooligomer, and heterooligomer with EHD2, EHD3 and EHD4, ATP-binding is required for heterooligomerization. Interacts (via EH domain) with MICALL1 (via NPF1 motif); the interaction is direct and recruits EHD1 to membranes. Interacts with RAB35; the interaction is indirect through MICALL1 and recruits EHD1 to membranes. Interacts (via EH domain) with PACSIN2 (via NPF motifs); regulates localization to tubular recycling endosome membranes. Interacts with PACSIN1. Interacts with RAB8A. Interacts with FER1L5 (via second C2 domain). Interacts with MYOF. Interacts with ZFYVE20. Interacts (via EH domain) with RAB11FIP2.</text>
</comment>
<evidence type="ECO:0000256" key="1">
    <source>
        <dbReference type="ARBA" id="ARBA00004159"/>
    </source>
</evidence>
<dbReference type="InterPro" id="IPR000261">
    <property type="entry name" value="EH_dom"/>
</dbReference>
<feature type="domain" description="Dynamin-type G" evidence="18">
    <location>
        <begin position="130"/>
        <end position="247"/>
    </location>
</feature>
<dbReference type="CDD" id="cd00052">
    <property type="entry name" value="EH"/>
    <property type="match status" value="1"/>
</dbReference>
<evidence type="ECO:0000256" key="4">
    <source>
        <dbReference type="ARBA" id="ARBA00022448"/>
    </source>
</evidence>
<evidence type="ECO:0000259" key="17">
    <source>
        <dbReference type="PROSITE" id="PS50222"/>
    </source>
</evidence>
<dbReference type="PROSITE" id="PS51718">
    <property type="entry name" value="G_DYNAMIN_2"/>
    <property type="match status" value="1"/>
</dbReference>
<protein>
    <recommendedName>
        <fullName evidence="15">EH domain-containing protein 1</fullName>
    </recommendedName>
</protein>
<keyword evidence="8" id="KW-0106">Calcium</keyword>
<proteinExistence type="predicted"/>
<evidence type="ECO:0000256" key="12">
    <source>
        <dbReference type="ARBA" id="ARBA00023069"/>
    </source>
</evidence>
<evidence type="ECO:0000256" key="6">
    <source>
        <dbReference type="ARBA" id="ARBA00022723"/>
    </source>
</evidence>
<dbReference type="PROSITE" id="PS50031">
    <property type="entry name" value="EH"/>
    <property type="match status" value="1"/>
</dbReference>
<gene>
    <name evidence="19" type="primary">EHD1_2</name>
    <name evidence="19" type="ORF">P7K49_021553</name>
</gene>
<dbReference type="Pfam" id="PF18150">
    <property type="entry name" value="DUF5600"/>
    <property type="match status" value="1"/>
</dbReference>
<evidence type="ECO:0000256" key="14">
    <source>
        <dbReference type="ARBA" id="ARBA00093788"/>
    </source>
</evidence>
<dbReference type="PANTHER" id="PTHR11216">
    <property type="entry name" value="EH DOMAIN"/>
    <property type="match status" value="1"/>
</dbReference>
<dbReference type="PANTHER" id="PTHR11216:SF127">
    <property type="entry name" value="EH DOMAIN-CONTAINING PROTEIN 1"/>
    <property type="match status" value="1"/>
</dbReference>
<dbReference type="Proteomes" id="UP001266305">
    <property type="component" value="Unassembled WGS sequence"/>
</dbReference>
<evidence type="ECO:0000259" key="18">
    <source>
        <dbReference type="PROSITE" id="PS51718"/>
    </source>
</evidence>
<dbReference type="SMART" id="SM00027">
    <property type="entry name" value="EH"/>
    <property type="match status" value="1"/>
</dbReference>
<evidence type="ECO:0000313" key="20">
    <source>
        <dbReference type="Proteomes" id="UP001266305"/>
    </source>
</evidence>
<keyword evidence="10" id="KW-0653">Protein transport</keyword>
<keyword evidence="11" id="KW-0007">Acetylation</keyword>
<comment type="subcellular location">
    <subcellularLocation>
        <location evidence="3">Cell projection</location>
        <location evidence="3">Cilium membrane</location>
        <topology evidence="3">Peripheral membrane protein</topology>
        <orientation evidence="3">Cytoplasmic side</orientation>
    </subcellularLocation>
    <subcellularLocation>
        <location evidence="2">Early endosome membrane</location>
        <topology evidence="2">Peripheral membrane protein</topology>
        <orientation evidence="2">Cytoplasmic side</orientation>
    </subcellularLocation>
    <subcellularLocation>
        <location evidence="1">Recycling endosome membrane</location>
        <topology evidence="1">Peripheral membrane protein</topology>
        <orientation evidence="1">Cytoplasmic side</orientation>
    </subcellularLocation>
</comment>
<dbReference type="InterPro" id="IPR011992">
    <property type="entry name" value="EF-hand-dom_pair"/>
</dbReference>
<evidence type="ECO:0000256" key="3">
    <source>
        <dbReference type="ARBA" id="ARBA00004522"/>
    </source>
</evidence>
<keyword evidence="12" id="KW-0969">Cilium</keyword>
<keyword evidence="13" id="KW-0966">Cell projection</keyword>
<name>A0ABQ9UT00_SAGOE</name>
<evidence type="ECO:0000313" key="19">
    <source>
        <dbReference type="EMBL" id="KAK2100205.1"/>
    </source>
</evidence>
<feature type="domain" description="EH" evidence="16">
    <location>
        <begin position="405"/>
        <end position="493"/>
    </location>
</feature>
<keyword evidence="6" id="KW-0479">Metal-binding</keyword>
<keyword evidence="9" id="KW-0067">ATP-binding</keyword>
<keyword evidence="20" id="KW-1185">Reference proteome</keyword>
<sequence length="495" mass="55528">MAPIMLGRGASGGSVYPTSKLNPAHCMVLFILARLCVEAASPEPGLWTCLPPKGFAGWEQWMPPRGPHAVEESAAVRSLQTGKPGTSTLNEEQQQLLLQMPLVTAISGHTAGRWQQWRLCSALYAVLSSYDFAAVLEWFAERVDRIILLFDAHKLDISDEFSEVIKALKNHEDKIRVVLNKADQIETQQLMRVYGALMWSLGKIINTPEVVRVYIGSFWSHPLLIPDNRKLFEAEEQDLFKDIQSLPRNAALRKLNDLIKRARLAKVHAYIISSLKKEMPNVFGKESKKKELVNNLGEIYQKIEREHQISPGDFPSLRKMQELLQTQDFSKFQALKPKLLDTVDDMLANDIARLMVMVRQEESLMPSQVVKGGAFDGTMNGPFGHGYGEGAGEGIDDVEWVVGKDKPTYDEIFYTLSPVNGKITGANAKKEMVKSKLPNTVLGKIWKLADVDRDGLLDDEEFALANHLIKVKLEGHELPADLPPHLVPPSKRRHE</sequence>
<dbReference type="PROSITE" id="PS00018">
    <property type="entry name" value="EF_HAND_1"/>
    <property type="match status" value="1"/>
</dbReference>
<feature type="domain" description="EF-hand" evidence="17">
    <location>
        <begin position="437"/>
        <end position="472"/>
    </location>
</feature>
<evidence type="ECO:0000256" key="2">
    <source>
        <dbReference type="ARBA" id="ARBA00004469"/>
    </source>
</evidence>
<evidence type="ECO:0000259" key="16">
    <source>
        <dbReference type="PROSITE" id="PS50031"/>
    </source>
</evidence>
<evidence type="ECO:0000256" key="7">
    <source>
        <dbReference type="ARBA" id="ARBA00022794"/>
    </source>
</evidence>
<keyword evidence="5" id="KW-0597">Phosphoprotein</keyword>
<dbReference type="Gene3D" id="3.40.50.300">
    <property type="entry name" value="P-loop containing nucleotide triphosphate hydrolases"/>
    <property type="match status" value="1"/>
</dbReference>
<reference evidence="19 20" key="1">
    <citation type="submission" date="2023-05" db="EMBL/GenBank/DDBJ databases">
        <title>B98-5 Cell Line De Novo Hybrid Assembly: An Optical Mapping Approach.</title>
        <authorList>
            <person name="Kananen K."/>
            <person name="Auerbach J.A."/>
            <person name="Kautto E."/>
            <person name="Blachly J.S."/>
        </authorList>
    </citation>
    <scope>NUCLEOTIDE SEQUENCE [LARGE SCALE GENOMIC DNA]</scope>
    <source>
        <strain evidence="19">B95-8</strain>
        <tissue evidence="19">Cell line</tissue>
    </source>
</reference>
<dbReference type="Pfam" id="PF12763">
    <property type="entry name" value="EH"/>
    <property type="match status" value="1"/>
</dbReference>
<evidence type="ECO:0000256" key="5">
    <source>
        <dbReference type="ARBA" id="ARBA00022553"/>
    </source>
</evidence>
<dbReference type="InterPro" id="IPR030381">
    <property type="entry name" value="G_DYNAMIN_dom"/>
</dbReference>
<evidence type="ECO:0000256" key="11">
    <source>
        <dbReference type="ARBA" id="ARBA00022990"/>
    </source>
</evidence>